<dbReference type="Pfam" id="PF13231">
    <property type="entry name" value="PMT_2"/>
    <property type="match status" value="1"/>
</dbReference>
<evidence type="ECO:0000313" key="12">
    <source>
        <dbReference type="Proteomes" id="UP000265882"/>
    </source>
</evidence>
<keyword evidence="5 9" id="KW-0812">Transmembrane</keyword>
<dbReference type="GO" id="GO:0009103">
    <property type="term" value="P:lipopolysaccharide biosynthetic process"/>
    <property type="evidence" value="ECO:0007669"/>
    <property type="project" value="UniProtKB-ARBA"/>
</dbReference>
<dbReference type="Gene3D" id="1.25.40.10">
    <property type="entry name" value="Tetratricopeptide repeat domain"/>
    <property type="match status" value="3"/>
</dbReference>
<feature type="transmembrane region" description="Helical" evidence="9">
    <location>
        <begin position="166"/>
        <end position="183"/>
    </location>
</feature>
<dbReference type="SMART" id="SM00028">
    <property type="entry name" value="TPR"/>
    <property type="match status" value="4"/>
</dbReference>
<sequence length="852" mass="95115">MKPSHIHNLNQRIPLTLAAALLAVFAGLCLQNIYRYSPTYDEPKFLQIGQQLASGEGWRTEMSVVHAPLSFYTHGFLLKPFQFSGELQRLRWARVTMLPYSLILGLLIFVWARDLFGAEGGLAALALYVFNSNILAHSSLITTDIIYACFSLLTLYFFWKFLCDGGSRWILACGLSMGLSLLAKYSAVIWFALLPALALAIALFWRRRPDEVEPAAVRPLKLVAAIAMIFAVAIVVLNAGYGFSGSFFQLGEYHYQSRLLARLSHNPLTDWIPVPAPYPFVRGFDAQKHIAEVGHSSFLAGMRSTNGWWYYFPLALLLKIPLAFWPMMGLTVFASLRNGDRRRKTAQLLLASSSIAIIASHSLLSRSQAGFRYIIVALPPLFILAGAVPALFSSGGKRIAVGTLIALYIAPAIWFHPHHLSYFSMLIGGPKRGYKWLSDSNLDWGQDYEQAVAFARKSTVPVAVNPGILPVPGRILVNATTLQDCFSRDDIHAWLREFEPVAHIGYSWLVYDLDEKHVAARAPDKRRLPDEYYLAAFAYADDRLHRARRLAEAALEKQPQLSEALYTLGLANMGLGHLDEAFNAFALVPESHPLRLDALGNLSFLAALKGDTAASKTFQKQAMVQDTFHSYARTPRPPADLEDEYKVHNNRGVFLWAEGNLSEAEREVRAALELEPDFCEGWANLAAILEERGALAEALDIIQRYERDFLLIEHSPFRDYRIYYEGNRIMLGDTLEIYPRPNSEILSLKASLLIHPNDPSAINRLAILLMRSGRFAEAYETLQRGLAAGIKDAGACYNKLAVLYMQKKMYSHAALACRQALEKSPGQSTVAELLAVLEEKLAISESAEKALQ</sequence>
<dbReference type="InterPro" id="IPR019734">
    <property type="entry name" value="TPR_rpt"/>
</dbReference>
<dbReference type="SUPFAM" id="SSF48452">
    <property type="entry name" value="TPR-like"/>
    <property type="match status" value="1"/>
</dbReference>
<comment type="caution">
    <text evidence="11">The sequence shown here is derived from an EMBL/GenBank/DDBJ whole genome shotgun (WGS) entry which is preliminary data.</text>
</comment>
<reference evidence="11 12" key="1">
    <citation type="journal article" date="2017" name="ISME J.">
        <title>Energy and carbon metabolisms in a deep terrestrial subsurface fluid microbial community.</title>
        <authorList>
            <person name="Momper L."/>
            <person name="Jungbluth S.P."/>
            <person name="Lee M.D."/>
            <person name="Amend J.P."/>
        </authorList>
    </citation>
    <scope>NUCLEOTIDE SEQUENCE [LARGE SCALE GENOMIC DNA]</scope>
    <source>
        <strain evidence="11">SURF_5</strain>
    </source>
</reference>
<keyword evidence="7 9" id="KW-0472">Membrane</keyword>
<feature type="transmembrane region" description="Helical" evidence="9">
    <location>
        <begin position="189"/>
        <end position="207"/>
    </location>
</feature>
<evidence type="ECO:0000256" key="6">
    <source>
        <dbReference type="ARBA" id="ARBA00022989"/>
    </source>
</evidence>
<dbReference type="InterPro" id="IPR011990">
    <property type="entry name" value="TPR-like_helical_dom_sf"/>
</dbReference>
<feature type="domain" description="Glycosyltransferase RgtA/B/C/D-like" evidence="10">
    <location>
        <begin position="100"/>
        <end position="208"/>
    </location>
</feature>
<evidence type="ECO:0000259" key="10">
    <source>
        <dbReference type="Pfam" id="PF13231"/>
    </source>
</evidence>
<organism evidence="11 12">
    <name type="scientific">Abyssobacteria bacterium (strain SURF_5)</name>
    <dbReference type="NCBI Taxonomy" id="2093360"/>
    <lineage>
        <taxon>Bacteria</taxon>
        <taxon>Pseudomonadati</taxon>
        <taxon>Candidatus Hydrogenedentota</taxon>
        <taxon>Candidatus Abyssobacteria</taxon>
    </lineage>
</organism>
<dbReference type="Proteomes" id="UP000265882">
    <property type="component" value="Unassembled WGS sequence"/>
</dbReference>
<dbReference type="EMBL" id="QZKU01000029">
    <property type="protein sequence ID" value="RJP24877.1"/>
    <property type="molecule type" value="Genomic_DNA"/>
</dbReference>
<dbReference type="InterPro" id="IPR050297">
    <property type="entry name" value="LipidA_mod_glycosyltrf_83"/>
</dbReference>
<accession>A0A3A4NWQ1</accession>
<keyword evidence="2" id="KW-1003">Cell membrane</keyword>
<evidence type="ECO:0000256" key="3">
    <source>
        <dbReference type="ARBA" id="ARBA00022676"/>
    </source>
</evidence>
<feature type="transmembrane region" description="Helical" evidence="9">
    <location>
        <begin position="399"/>
        <end position="416"/>
    </location>
</feature>
<keyword evidence="6 9" id="KW-1133">Transmembrane helix</keyword>
<keyword evidence="8" id="KW-0802">TPR repeat</keyword>
<feature type="transmembrane region" description="Helical" evidence="9">
    <location>
        <begin position="134"/>
        <end position="159"/>
    </location>
</feature>
<feature type="transmembrane region" description="Helical" evidence="9">
    <location>
        <begin position="308"/>
        <end position="334"/>
    </location>
</feature>
<evidence type="ECO:0000313" key="11">
    <source>
        <dbReference type="EMBL" id="RJP24877.1"/>
    </source>
</evidence>
<proteinExistence type="predicted"/>
<dbReference type="AlphaFoldDB" id="A0A3A4NWQ1"/>
<evidence type="ECO:0000256" key="7">
    <source>
        <dbReference type="ARBA" id="ARBA00023136"/>
    </source>
</evidence>
<protein>
    <submittedName>
        <fullName evidence="11">Phospholipid carrier-dependent glycosyltransferase</fullName>
    </submittedName>
</protein>
<dbReference type="Pfam" id="PF13432">
    <property type="entry name" value="TPR_16"/>
    <property type="match status" value="3"/>
</dbReference>
<evidence type="ECO:0000256" key="4">
    <source>
        <dbReference type="ARBA" id="ARBA00022679"/>
    </source>
</evidence>
<feature type="repeat" description="TPR" evidence="8">
    <location>
        <begin position="645"/>
        <end position="678"/>
    </location>
</feature>
<evidence type="ECO:0000256" key="2">
    <source>
        <dbReference type="ARBA" id="ARBA00022475"/>
    </source>
</evidence>
<dbReference type="PANTHER" id="PTHR33908">
    <property type="entry name" value="MANNOSYLTRANSFERASE YKCB-RELATED"/>
    <property type="match status" value="1"/>
</dbReference>
<feature type="transmembrane region" description="Helical" evidence="9">
    <location>
        <begin position="12"/>
        <end position="34"/>
    </location>
</feature>
<feature type="transmembrane region" description="Helical" evidence="9">
    <location>
        <begin position="346"/>
        <end position="364"/>
    </location>
</feature>
<dbReference type="PANTHER" id="PTHR33908:SF11">
    <property type="entry name" value="MEMBRANE PROTEIN"/>
    <property type="match status" value="1"/>
</dbReference>
<feature type="transmembrane region" description="Helical" evidence="9">
    <location>
        <begin position="219"/>
        <end position="241"/>
    </location>
</feature>
<feature type="transmembrane region" description="Helical" evidence="9">
    <location>
        <begin position="92"/>
        <end position="112"/>
    </location>
</feature>
<evidence type="ECO:0000256" key="5">
    <source>
        <dbReference type="ARBA" id="ARBA00022692"/>
    </source>
</evidence>
<evidence type="ECO:0000256" key="8">
    <source>
        <dbReference type="PROSITE-ProRule" id="PRU00339"/>
    </source>
</evidence>
<dbReference type="InterPro" id="IPR038731">
    <property type="entry name" value="RgtA/B/C-like"/>
</dbReference>
<dbReference type="PROSITE" id="PS50005">
    <property type="entry name" value="TPR"/>
    <property type="match status" value="1"/>
</dbReference>
<keyword evidence="3" id="KW-0328">Glycosyltransferase</keyword>
<feature type="transmembrane region" description="Helical" evidence="9">
    <location>
        <begin position="370"/>
        <end position="392"/>
    </location>
</feature>
<dbReference type="GO" id="GO:0016763">
    <property type="term" value="F:pentosyltransferase activity"/>
    <property type="evidence" value="ECO:0007669"/>
    <property type="project" value="TreeGrafter"/>
</dbReference>
<keyword evidence="4 11" id="KW-0808">Transferase</keyword>
<name>A0A3A4NWQ1_ABYX5</name>
<evidence type="ECO:0000256" key="1">
    <source>
        <dbReference type="ARBA" id="ARBA00004651"/>
    </source>
</evidence>
<comment type="subcellular location">
    <subcellularLocation>
        <location evidence="1">Cell membrane</location>
        <topology evidence="1">Multi-pass membrane protein</topology>
    </subcellularLocation>
</comment>
<dbReference type="GO" id="GO:0005886">
    <property type="term" value="C:plasma membrane"/>
    <property type="evidence" value="ECO:0007669"/>
    <property type="project" value="UniProtKB-SubCell"/>
</dbReference>
<evidence type="ECO:0000256" key="9">
    <source>
        <dbReference type="SAM" id="Phobius"/>
    </source>
</evidence>
<gene>
    <name evidence="11" type="ORF">C4520_03270</name>
</gene>